<accession>A0A2A4T455</accession>
<comment type="caution">
    <text evidence="2">The sequence shown here is derived from an EMBL/GenBank/DDBJ whole genome shotgun (WGS) entry which is preliminary data.</text>
</comment>
<dbReference type="EMBL" id="NVSR01000039">
    <property type="protein sequence ID" value="PCI28174.1"/>
    <property type="molecule type" value="Genomic_DNA"/>
</dbReference>
<proteinExistence type="predicted"/>
<feature type="chain" id="PRO_5012110711" evidence="1">
    <location>
        <begin position="21"/>
        <end position="1458"/>
    </location>
</feature>
<name>A0A2A4T455_9DELT</name>
<dbReference type="Proteomes" id="UP000218113">
    <property type="component" value="Unassembled WGS sequence"/>
</dbReference>
<evidence type="ECO:0000256" key="1">
    <source>
        <dbReference type="SAM" id="SignalP"/>
    </source>
</evidence>
<organism evidence="2 3">
    <name type="scientific">SAR324 cluster bacterium</name>
    <dbReference type="NCBI Taxonomy" id="2024889"/>
    <lineage>
        <taxon>Bacteria</taxon>
        <taxon>Deltaproteobacteria</taxon>
        <taxon>SAR324 cluster</taxon>
    </lineage>
</organism>
<evidence type="ECO:0000313" key="3">
    <source>
        <dbReference type="Proteomes" id="UP000218113"/>
    </source>
</evidence>
<sequence length="1458" mass="162464">MKAISLPIILAFLFISNAWGQVHQTCESFAWGDVISSPQAVPINIPSNIHNKVNYLVGETEVQIRISIEENGVFPYGEGDNFLLQFTLSGDVVDNSNNSILASPINQSITLTPTEPEAVFVSRLAIPGVIPANKNGSKNPYTLTSNKLFDITNLFVTITNSQGITIPHSRLKFEVCYNMGLKSSVGTGLNTSLLYSTVGLNSIPTLIPSSSYYKFEWNSNTIYHPHYEFQLLKLENTILDRPASNQELETEVNWEDALSFVIPEEKLAKINGVYTLHFKPSEGTGYYLWRIKPIGNYFDRGVANNQNWGNWNNPIYTSAYLPGTSTISLSSSSLVYKDCFFYTDVDEDNNYIYSRTFTEDGQVYESMTYADKLLRPRQTQSYLPAEDKTLIGQSLYDHLGRSSISVIPVPVDGKMNGYKENFVQNQNEDLYVQEDYARDNKVYDPSTISTNGAYSYYSPNNPDITIPSAEGYPFTRTLYSNDGLNRVIEQSGIGQKHMVGPISSGRGRTTKTNMQVSVNDAELVSIFGIEAPNADHVVKQIVIDPNGTTSITYLSKTGKVLATALAAAYDPEGNYPLIELDNSTTNDLIITESLSLGTYEAGRFVSSKEIELVQSVSNLQFEYQSPGCVVGQLPLCLSGQSCTYEVTFKVIKFLIDPNDPDFDMLNQNVTQEVVYTNEASPLIVSTCATQTIITGVALDRGTYMLIKEVKPVGTAVQDAIDVYQLQVENEVTSYMNLIGMLLDQVGAEPDWVYVKQAVDEVNYYVTGHQNTTTLATNLDGISLFSGVFTGFAFADLTFYSVQGLSYTDNLISSAGVFDVDKIELEFTNCDGVSTFIAAEIEARKEKFKITRTDYTYNNVAYDYPPFIEYFLTEVGIKIYDDVNQPNSIFAELFDGYKYWNGAQWVQIDESFVSAYISAMGTVATQDDEKVLNANQFNRMIWHMLNDEYYGGQVRYVASSDEYQYYDETTSTWLQYANASLIEHQYDVEELKSCWENVFGVLKKVLNTDVQNVLNQGISDHSANPDVSIGSNSYQDEIDKQIPWIIKFFFGDSLDDQMTNDQDNGGVQPVFSSIPLSAKHLPKQFLECTGYKYARIIDPLFLGASDYSNYVSSPTVDQHGSIANLNFNTYDMPLSGTSSLPFGGYFGIPGYTNEMAEYYGPNERIPHDSPLNANHPLNHKDHSFNDFPFTQNLVFAFKYYEYWGRTFSAPHPWTQNGQTDKAGNALTISSYLSKPLSCLMCEESYSYNETAANACNPSSFGHDEWPWQRRTLFLNCARTLNNFSEIPQDDDVNVSPNGSGLIVNPNCEGPVLAPIIAACEDNCEARRTEFRQEVIQAFENACYAVGQCSTQTPNYITAAEIDAYVDKIITECQSHCGITSTSTPISCIDAGGVSIDYCHIAVGTECELVNRDIVNNWQLELFVTPTTGCTNIIPPISPNMTPCPSTTVNETKVIQVSIP</sequence>
<reference evidence="3" key="1">
    <citation type="submission" date="2017-08" db="EMBL/GenBank/DDBJ databases">
        <title>A dynamic microbial community with high functional redundancy inhabits the cold, oxic subseafloor aquifer.</title>
        <authorList>
            <person name="Tully B.J."/>
            <person name="Wheat C.G."/>
            <person name="Glazer B.T."/>
            <person name="Huber J.A."/>
        </authorList>
    </citation>
    <scope>NUCLEOTIDE SEQUENCE [LARGE SCALE GENOMIC DNA]</scope>
</reference>
<evidence type="ECO:0000313" key="2">
    <source>
        <dbReference type="EMBL" id="PCI28174.1"/>
    </source>
</evidence>
<protein>
    <submittedName>
        <fullName evidence="2">Uncharacterized protein</fullName>
    </submittedName>
</protein>
<gene>
    <name evidence="2" type="ORF">COB67_06965</name>
</gene>
<feature type="signal peptide" evidence="1">
    <location>
        <begin position="1"/>
        <end position="20"/>
    </location>
</feature>
<keyword evidence="1" id="KW-0732">Signal</keyword>